<comment type="caution">
    <text evidence="1">The sequence shown here is derived from an EMBL/GenBank/DDBJ whole genome shotgun (WGS) entry which is preliminary data.</text>
</comment>
<dbReference type="AlphaFoldDB" id="A0A8J2ICR2"/>
<organism evidence="1 2">
    <name type="scientific">Alternaria atra</name>
    <dbReference type="NCBI Taxonomy" id="119953"/>
    <lineage>
        <taxon>Eukaryota</taxon>
        <taxon>Fungi</taxon>
        <taxon>Dikarya</taxon>
        <taxon>Ascomycota</taxon>
        <taxon>Pezizomycotina</taxon>
        <taxon>Dothideomycetes</taxon>
        <taxon>Pleosporomycetidae</taxon>
        <taxon>Pleosporales</taxon>
        <taxon>Pleosporineae</taxon>
        <taxon>Pleosporaceae</taxon>
        <taxon>Alternaria</taxon>
        <taxon>Alternaria sect. Ulocladioides</taxon>
    </lineage>
</organism>
<dbReference type="GeneID" id="67018908"/>
<dbReference type="Proteomes" id="UP000676310">
    <property type="component" value="Unassembled WGS sequence"/>
</dbReference>
<proteinExistence type="predicted"/>
<name>A0A8J2ICR2_9PLEO</name>
<gene>
    <name evidence="1" type="ORF">ALTATR162_LOCUS6961</name>
</gene>
<reference evidence="1" key="1">
    <citation type="submission" date="2021-05" db="EMBL/GenBank/DDBJ databases">
        <authorList>
            <person name="Stam R."/>
        </authorList>
    </citation>
    <scope>NUCLEOTIDE SEQUENCE</scope>
    <source>
        <strain evidence="1">CS162</strain>
    </source>
</reference>
<sequence length="349" mass="39911">MVLAPIERLPVELLQPIFIAAGHEIALIQASTYIAARLSSEYIYHSTCDHYLTEVHGRRAELSAAQTSIFSNRWMTWNFFKSWILRRYGPTGCLCGRTPGNGGCFDAQWPPNFEDTSQMVFSRSHLPQLAVVKGRIPRKLLSGPWTEDKIKFLRFLLWITAMTVDWMDSETAQVAITGRKQAMLQRNLEAVELFNHNRRLGRPADLETVRFAVMQAGCDRSIVYDTLLAANMWYGKKRARYSPELHEWCDSRTADGDPKGRWLKKKLLESRILSSHEEAQETYDCNPLYLDPAAEAYEGGPEDTLTTHKLHWNEVRVLSFPVGGSGLRFYGSKLAALVESRWLVAQRQR</sequence>
<evidence type="ECO:0000313" key="1">
    <source>
        <dbReference type="EMBL" id="CAG5166665.1"/>
    </source>
</evidence>
<accession>A0A8J2ICR2</accession>
<evidence type="ECO:0000313" key="2">
    <source>
        <dbReference type="Proteomes" id="UP000676310"/>
    </source>
</evidence>
<protein>
    <submittedName>
        <fullName evidence="1">Uncharacterized protein</fullName>
    </submittedName>
</protein>
<dbReference type="RefSeq" id="XP_043170522.1">
    <property type="nucleotide sequence ID" value="XM_043314587.1"/>
</dbReference>
<keyword evidence="2" id="KW-1185">Reference proteome</keyword>
<dbReference type="OrthoDB" id="4167490at2759"/>
<dbReference type="EMBL" id="CAJRGZ010000019">
    <property type="protein sequence ID" value="CAG5166665.1"/>
    <property type="molecule type" value="Genomic_DNA"/>
</dbReference>